<dbReference type="OrthoDB" id="3943628at2759"/>
<protein>
    <recommendedName>
        <fullName evidence="4">Tc1-like transposase DDE domain-containing protein</fullName>
    </recommendedName>
</protein>
<dbReference type="Proteomes" id="UP000504638">
    <property type="component" value="Unplaced"/>
</dbReference>
<name>A0A6G1GC91_9PEZI</name>
<dbReference type="GO" id="GO:0003676">
    <property type="term" value="F:nucleic acid binding"/>
    <property type="evidence" value="ECO:0007669"/>
    <property type="project" value="InterPro"/>
</dbReference>
<dbReference type="Gene3D" id="3.30.420.10">
    <property type="entry name" value="Ribonuclease H-like superfamily/Ribonuclease H"/>
    <property type="match status" value="1"/>
</dbReference>
<evidence type="ECO:0000313" key="1">
    <source>
        <dbReference type="EMBL" id="KAF1815643.1"/>
    </source>
</evidence>
<dbReference type="GeneID" id="54422821"/>
<dbReference type="AlphaFoldDB" id="A0A6G1GC91"/>
<reference evidence="1 3" key="1">
    <citation type="submission" date="2020-01" db="EMBL/GenBank/DDBJ databases">
        <authorList>
            <consortium name="DOE Joint Genome Institute"/>
            <person name="Haridas S."/>
            <person name="Albert R."/>
            <person name="Binder M."/>
            <person name="Bloem J."/>
            <person name="Labutti K."/>
            <person name="Salamov A."/>
            <person name="Andreopoulos B."/>
            <person name="Baker S.E."/>
            <person name="Barry K."/>
            <person name="Bills G."/>
            <person name="Bluhm B.H."/>
            <person name="Cannon C."/>
            <person name="Castanera R."/>
            <person name="Culley D.E."/>
            <person name="Daum C."/>
            <person name="Ezra D."/>
            <person name="Gonzalez J.B."/>
            <person name="Henrissat B."/>
            <person name="Kuo A."/>
            <person name="Liang C."/>
            <person name="Lipzen A."/>
            <person name="Lutzoni F."/>
            <person name="Magnuson J."/>
            <person name="Mondo S."/>
            <person name="Nolan M."/>
            <person name="Ohm R."/>
            <person name="Pangilinan J."/>
            <person name="Park H.-J."/>
            <person name="Ramirez L."/>
            <person name="Alfaro M."/>
            <person name="Sun H."/>
            <person name="Tritt A."/>
            <person name="Yoshinaga Y."/>
            <person name="Zwiers L.-H."/>
            <person name="Turgeon B.G."/>
            <person name="Goodwin S.B."/>
            <person name="Spatafora J.W."/>
            <person name="Crous P.W."/>
            <person name="Grigoriev I.V."/>
        </authorList>
    </citation>
    <scope>NUCLEOTIDE SEQUENCE</scope>
    <source>
        <strain evidence="1 3">CBS 781.70</strain>
    </source>
</reference>
<reference evidence="3" key="3">
    <citation type="submission" date="2025-04" db="UniProtKB">
        <authorList>
            <consortium name="RefSeq"/>
        </authorList>
    </citation>
    <scope>IDENTIFICATION</scope>
    <source>
        <strain evidence="3">CBS 781.70</strain>
    </source>
</reference>
<dbReference type="EMBL" id="ML975151">
    <property type="protein sequence ID" value="KAF1815643.1"/>
    <property type="molecule type" value="Genomic_DNA"/>
</dbReference>
<dbReference type="InterPro" id="IPR036397">
    <property type="entry name" value="RNaseH_sf"/>
</dbReference>
<keyword evidence="2" id="KW-1185">Reference proteome</keyword>
<proteinExistence type="predicted"/>
<evidence type="ECO:0000313" key="2">
    <source>
        <dbReference type="Proteomes" id="UP000504638"/>
    </source>
</evidence>
<accession>A0A6G1GC91</accession>
<sequence>MIIRRPGERYCPQCVQRQGEVEQNAKNNVHVWGAVGYNFKSDLVTYDVPSNTTGEMAQQTYIDSILDPIVNPWIQNGHDFVLEEEQDSGHGPPRARGNIVKEWKSHSDHRLEHYFNCAGSPDLTIVEDAFQPMKQHVRKFTHWEPDEMQQLLKE</sequence>
<evidence type="ECO:0000313" key="3">
    <source>
        <dbReference type="RefSeq" id="XP_033537274.1"/>
    </source>
</evidence>
<reference evidence="3" key="2">
    <citation type="submission" date="2020-04" db="EMBL/GenBank/DDBJ databases">
        <authorList>
            <consortium name="NCBI Genome Project"/>
        </authorList>
    </citation>
    <scope>NUCLEOTIDE SEQUENCE</scope>
    <source>
        <strain evidence="3">CBS 781.70</strain>
    </source>
</reference>
<organism evidence="1">
    <name type="scientific">Eremomyces bilateralis CBS 781.70</name>
    <dbReference type="NCBI Taxonomy" id="1392243"/>
    <lineage>
        <taxon>Eukaryota</taxon>
        <taxon>Fungi</taxon>
        <taxon>Dikarya</taxon>
        <taxon>Ascomycota</taxon>
        <taxon>Pezizomycotina</taxon>
        <taxon>Dothideomycetes</taxon>
        <taxon>Dothideomycetes incertae sedis</taxon>
        <taxon>Eremomycetales</taxon>
        <taxon>Eremomycetaceae</taxon>
        <taxon>Eremomyces</taxon>
    </lineage>
</organism>
<dbReference type="RefSeq" id="XP_033537274.1">
    <property type="nucleotide sequence ID" value="XM_033682251.1"/>
</dbReference>
<evidence type="ECO:0008006" key="4">
    <source>
        <dbReference type="Google" id="ProtNLM"/>
    </source>
</evidence>
<gene>
    <name evidence="1 3" type="ORF">P152DRAFT_496270</name>
</gene>